<dbReference type="Gene3D" id="3.40.50.1110">
    <property type="entry name" value="SGNH hydrolase"/>
    <property type="match status" value="1"/>
</dbReference>
<reference evidence="1 2" key="1">
    <citation type="submission" date="2016-09" db="EMBL/GenBank/DDBJ databases">
        <title>Couchioplanes caeruleus draft genome sequence.</title>
        <authorList>
            <person name="Sheehan J."/>
            <person name="Caffrey P."/>
        </authorList>
    </citation>
    <scope>NUCLEOTIDE SEQUENCE [LARGE SCALE GENOMIC DNA]</scope>
    <source>
        <strain evidence="1 2">DSM 43634</strain>
    </source>
</reference>
<proteinExistence type="predicted"/>
<comment type="caution">
    <text evidence="1">The sequence shown here is derived from an EMBL/GenBank/DDBJ whole genome shotgun (WGS) entry which is preliminary data.</text>
</comment>
<gene>
    <name evidence="1" type="ORF">BG844_02625</name>
</gene>
<dbReference type="AlphaFoldDB" id="A0A1K0GEU7"/>
<dbReference type="Proteomes" id="UP000182486">
    <property type="component" value="Unassembled WGS sequence"/>
</dbReference>
<sequence length="533" mass="57900">MTTTAELRRRWPAVRREPAVLTVAMLASYTVDPIVPYLGVGLHDVGLTAAPTVGPFNQIVQQCLDDDGEVARLAPDVLVVAPRFEELWSRAPLAGSPDPETYARDLLFLADTALGAAERWRSCLVFVLPAVPETRPYGVADHGSPHGAEAVAATVRQALRRRLSGHPNVYLADCEAAVRTVGSRHAHHPALFRFAKVPYTDDVFAELAGQITRLLRLRYAPPRSGIVIDADSLLAGTEAGSESLQPVLTELRRTGARVALRGTVDRGELWAAVRSALSDDWMELVDDVVLDERPVEEQLRDVASVLGLAAEQMVVLTAAEPLARQLASRALRLADSTDLWPAQVAAAGLYDSLPPAVDNQDGGMEIAAAQPSRSLSVEEYIAGLDVRVQWRAADQEAVPEVLEMLLRTKDFALGGTHTEQALGEAIADRSTEILLADVRDRLGDYGLGAAVRLRYDGRECVVDLLLVSCPVLGKGVEDEVMSRILRLAADHGCQRVTFRYMDTGRNGLVLSYLREKISADPASGITVRMERHV</sequence>
<dbReference type="EMBL" id="MEIA01000012">
    <property type="protein sequence ID" value="OJF15762.1"/>
    <property type="molecule type" value="Genomic_DNA"/>
</dbReference>
<organism evidence="1 2">
    <name type="scientific">Couchioplanes caeruleus subsp. caeruleus</name>
    <dbReference type="NCBI Taxonomy" id="56427"/>
    <lineage>
        <taxon>Bacteria</taxon>
        <taxon>Bacillati</taxon>
        <taxon>Actinomycetota</taxon>
        <taxon>Actinomycetes</taxon>
        <taxon>Micromonosporales</taxon>
        <taxon>Micromonosporaceae</taxon>
        <taxon>Couchioplanes</taxon>
    </lineage>
</organism>
<evidence type="ECO:0000313" key="1">
    <source>
        <dbReference type="EMBL" id="OJF15762.1"/>
    </source>
</evidence>
<dbReference type="RefSeq" id="WP_071803103.1">
    <property type="nucleotide sequence ID" value="NZ_MEIA01000012.1"/>
</dbReference>
<dbReference type="InterPro" id="IPR036514">
    <property type="entry name" value="SGNH_hydro_sf"/>
</dbReference>
<dbReference type="Gene3D" id="3.40.630.30">
    <property type="match status" value="1"/>
</dbReference>
<name>A0A1K0GEU7_9ACTN</name>
<accession>A0A1K0GEU7</accession>
<evidence type="ECO:0000313" key="2">
    <source>
        <dbReference type="Proteomes" id="UP000182486"/>
    </source>
</evidence>
<protein>
    <submittedName>
        <fullName evidence="1">FkbH-like protein</fullName>
    </submittedName>
</protein>
<keyword evidence="2" id="KW-1185">Reference proteome</keyword>